<dbReference type="Pfam" id="PF00501">
    <property type="entry name" value="AMP-binding"/>
    <property type="match status" value="1"/>
</dbReference>
<sequence>MFAHNRGPIKNIPTELPKKDSEPRVFITCKKEADAKFAEYVRHVVDTSTISKEAQKARPDYGIESVQPNDVACICYTSGTTGLPKGAMLTHGNLMWNAESLIDAWRFTSSDILLHYLPFYHVHGMFISLNCSLFTRSAIIFRFIYPLTVLPLQNIT</sequence>
<dbReference type="EMBL" id="UYRR01005166">
    <property type="protein sequence ID" value="VDK21594.1"/>
    <property type="molecule type" value="Genomic_DNA"/>
</dbReference>
<dbReference type="PANTHER" id="PTHR43201">
    <property type="entry name" value="ACYL-COA SYNTHETASE"/>
    <property type="match status" value="1"/>
</dbReference>
<dbReference type="GO" id="GO:0031956">
    <property type="term" value="F:medium-chain fatty acid-CoA ligase activity"/>
    <property type="evidence" value="ECO:0007669"/>
    <property type="project" value="TreeGrafter"/>
</dbReference>
<dbReference type="AlphaFoldDB" id="A0A0M3J7I4"/>
<name>A0A0M3J7I4_ANISI</name>
<proteinExistence type="inferred from homology"/>
<evidence type="ECO:0000313" key="4">
    <source>
        <dbReference type="Proteomes" id="UP000267096"/>
    </source>
</evidence>
<comment type="similarity">
    <text evidence="1">Belongs to the ATP-dependent AMP-binding enzyme family.</text>
</comment>
<feature type="domain" description="AMP-dependent synthetase/ligase" evidence="2">
    <location>
        <begin position="19"/>
        <end position="141"/>
    </location>
</feature>
<dbReference type="Gene3D" id="3.40.50.12780">
    <property type="entry name" value="N-terminal domain of ligase-like"/>
    <property type="match status" value="1"/>
</dbReference>
<dbReference type="InterPro" id="IPR000873">
    <property type="entry name" value="AMP-dep_synth/lig_dom"/>
</dbReference>
<organism evidence="5">
    <name type="scientific">Anisakis simplex</name>
    <name type="common">Herring worm</name>
    <dbReference type="NCBI Taxonomy" id="6269"/>
    <lineage>
        <taxon>Eukaryota</taxon>
        <taxon>Metazoa</taxon>
        <taxon>Ecdysozoa</taxon>
        <taxon>Nematoda</taxon>
        <taxon>Chromadorea</taxon>
        <taxon>Rhabditida</taxon>
        <taxon>Spirurina</taxon>
        <taxon>Ascaridomorpha</taxon>
        <taxon>Ascaridoidea</taxon>
        <taxon>Anisakidae</taxon>
        <taxon>Anisakis</taxon>
        <taxon>Anisakis simplex complex</taxon>
    </lineage>
</organism>
<dbReference type="GO" id="GO:0006631">
    <property type="term" value="P:fatty acid metabolic process"/>
    <property type="evidence" value="ECO:0007669"/>
    <property type="project" value="TreeGrafter"/>
</dbReference>
<reference evidence="5" key="1">
    <citation type="submission" date="2017-02" db="UniProtKB">
        <authorList>
            <consortium name="WormBaseParasite"/>
        </authorList>
    </citation>
    <scope>IDENTIFICATION</scope>
</reference>
<reference evidence="3 4" key="2">
    <citation type="submission" date="2018-11" db="EMBL/GenBank/DDBJ databases">
        <authorList>
            <consortium name="Pathogen Informatics"/>
        </authorList>
    </citation>
    <scope>NUCLEOTIDE SEQUENCE [LARGE SCALE GENOMIC DNA]</scope>
</reference>
<dbReference type="InterPro" id="IPR042099">
    <property type="entry name" value="ANL_N_sf"/>
</dbReference>
<gene>
    <name evidence="3" type="ORF">ASIM_LOCUS3365</name>
</gene>
<dbReference type="WBParaSite" id="ASIM_0000353101-mRNA-1">
    <property type="protein sequence ID" value="ASIM_0000353101-mRNA-1"/>
    <property type="gene ID" value="ASIM_0000353101"/>
</dbReference>
<protein>
    <submittedName>
        <fullName evidence="5">AMP-binding domain-containing protein</fullName>
    </submittedName>
</protein>
<evidence type="ECO:0000313" key="3">
    <source>
        <dbReference type="EMBL" id="VDK21594.1"/>
    </source>
</evidence>
<dbReference type="Proteomes" id="UP000267096">
    <property type="component" value="Unassembled WGS sequence"/>
</dbReference>
<evidence type="ECO:0000256" key="1">
    <source>
        <dbReference type="ARBA" id="ARBA00006432"/>
    </source>
</evidence>
<dbReference type="PANTHER" id="PTHR43201:SF8">
    <property type="entry name" value="ACYL-COA SYNTHETASE FAMILY MEMBER 3"/>
    <property type="match status" value="1"/>
</dbReference>
<evidence type="ECO:0000259" key="2">
    <source>
        <dbReference type="Pfam" id="PF00501"/>
    </source>
</evidence>
<dbReference type="PROSITE" id="PS00455">
    <property type="entry name" value="AMP_BINDING"/>
    <property type="match status" value="1"/>
</dbReference>
<dbReference type="OrthoDB" id="5864233at2759"/>
<keyword evidence="4" id="KW-1185">Reference proteome</keyword>
<dbReference type="InterPro" id="IPR020845">
    <property type="entry name" value="AMP-binding_CS"/>
</dbReference>
<evidence type="ECO:0000313" key="5">
    <source>
        <dbReference type="WBParaSite" id="ASIM_0000353101-mRNA-1"/>
    </source>
</evidence>
<accession>A0A0M3J7I4</accession>
<dbReference type="SUPFAM" id="SSF56801">
    <property type="entry name" value="Acetyl-CoA synthetase-like"/>
    <property type="match status" value="1"/>
</dbReference>